<organism evidence="1">
    <name type="scientific">Rhizophora mucronata</name>
    <name type="common">Asiatic mangrove</name>
    <dbReference type="NCBI Taxonomy" id="61149"/>
    <lineage>
        <taxon>Eukaryota</taxon>
        <taxon>Viridiplantae</taxon>
        <taxon>Streptophyta</taxon>
        <taxon>Embryophyta</taxon>
        <taxon>Tracheophyta</taxon>
        <taxon>Spermatophyta</taxon>
        <taxon>Magnoliopsida</taxon>
        <taxon>eudicotyledons</taxon>
        <taxon>Gunneridae</taxon>
        <taxon>Pentapetalae</taxon>
        <taxon>rosids</taxon>
        <taxon>fabids</taxon>
        <taxon>Malpighiales</taxon>
        <taxon>Rhizophoraceae</taxon>
        <taxon>Rhizophora</taxon>
    </lineage>
</organism>
<reference evidence="1" key="1">
    <citation type="submission" date="2018-02" db="EMBL/GenBank/DDBJ databases">
        <title>Rhizophora mucronata_Transcriptome.</title>
        <authorList>
            <person name="Meera S.P."/>
            <person name="Sreeshan A."/>
            <person name="Augustine A."/>
        </authorList>
    </citation>
    <scope>NUCLEOTIDE SEQUENCE</scope>
    <source>
        <tissue evidence="1">Leaf</tissue>
    </source>
</reference>
<protein>
    <submittedName>
        <fullName evidence="1">Uncharacterized protein</fullName>
    </submittedName>
</protein>
<sequence>MHSSRLLSVIFNFH</sequence>
<evidence type="ECO:0000313" key="1">
    <source>
        <dbReference type="EMBL" id="MBX60310.1"/>
    </source>
</evidence>
<name>A0A2P2PZZ1_RHIMU</name>
<dbReference type="EMBL" id="GGEC01079826">
    <property type="protein sequence ID" value="MBX60310.1"/>
    <property type="molecule type" value="Transcribed_RNA"/>
</dbReference>
<proteinExistence type="predicted"/>
<accession>A0A2P2PZZ1</accession>